<comment type="caution">
    <text evidence="2">The sequence shown here is derived from an EMBL/GenBank/DDBJ whole genome shotgun (WGS) entry which is preliminary data.</text>
</comment>
<evidence type="ECO:0000313" key="2">
    <source>
        <dbReference type="EMBL" id="MFD1784716.1"/>
    </source>
</evidence>
<dbReference type="EMBL" id="JBHUEY010000006">
    <property type="protein sequence ID" value="MFD1784716.1"/>
    <property type="molecule type" value="Genomic_DNA"/>
</dbReference>
<dbReference type="Proteomes" id="UP001597237">
    <property type="component" value="Unassembled WGS sequence"/>
</dbReference>
<feature type="chain" id="PRO_5046401003" evidence="1">
    <location>
        <begin position="23"/>
        <end position="124"/>
    </location>
</feature>
<dbReference type="InterPro" id="IPR014508">
    <property type="entry name" value="UCP020555_TPR-like"/>
</dbReference>
<accession>A0ABW4N3U0</accession>
<proteinExistence type="predicted"/>
<dbReference type="PROSITE" id="PS51257">
    <property type="entry name" value="PROKAR_LIPOPROTEIN"/>
    <property type="match status" value="1"/>
</dbReference>
<feature type="signal peptide" evidence="1">
    <location>
        <begin position="1"/>
        <end position="22"/>
    </location>
</feature>
<sequence>MTRHSRAAAGLAAVALMLGACATTTSRFEWGGYEAALYGYAKKPELRPQYREALEKAIDRGRRTNRIAPGLLAELGFICLEDGDATTALALFEEEMRLFPESRSFLQGVAARAKGGSQKTEVAS</sequence>
<evidence type="ECO:0000256" key="1">
    <source>
        <dbReference type="SAM" id="SignalP"/>
    </source>
</evidence>
<keyword evidence="3" id="KW-1185">Reference proteome</keyword>
<dbReference type="RefSeq" id="WP_377280855.1">
    <property type="nucleotide sequence ID" value="NZ_JBHRSI010000002.1"/>
</dbReference>
<dbReference type="Pfam" id="PF16068">
    <property type="entry name" value="DUF4810"/>
    <property type="match status" value="1"/>
</dbReference>
<gene>
    <name evidence="2" type="ORF">ACFSC0_15030</name>
</gene>
<keyword evidence="1" id="KW-0732">Signal</keyword>
<evidence type="ECO:0000313" key="3">
    <source>
        <dbReference type="Proteomes" id="UP001597237"/>
    </source>
</evidence>
<name>A0ABW4N3U0_9CAUL</name>
<organism evidence="2 3">
    <name type="scientific">Phenylobacterium terrae</name>
    <dbReference type="NCBI Taxonomy" id="2665495"/>
    <lineage>
        <taxon>Bacteria</taxon>
        <taxon>Pseudomonadati</taxon>
        <taxon>Pseudomonadota</taxon>
        <taxon>Alphaproteobacteria</taxon>
        <taxon>Caulobacterales</taxon>
        <taxon>Caulobacteraceae</taxon>
        <taxon>Phenylobacterium</taxon>
    </lineage>
</organism>
<reference evidence="3" key="1">
    <citation type="journal article" date="2019" name="Int. J. Syst. Evol. Microbiol.">
        <title>The Global Catalogue of Microorganisms (GCM) 10K type strain sequencing project: providing services to taxonomists for standard genome sequencing and annotation.</title>
        <authorList>
            <consortium name="The Broad Institute Genomics Platform"/>
            <consortium name="The Broad Institute Genome Sequencing Center for Infectious Disease"/>
            <person name="Wu L."/>
            <person name="Ma J."/>
        </authorList>
    </citation>
    <scope>NUCLEOTIDE SEQUENCE [LARGE SCALE GENOMIC DNA]</scope>
    <source>
        <strain evidence="3">DFY28</strain>
    </source>
</reference>
<protein>
    <submittedName>
        <fullName evidence="2">DUF4810 domain-containing protein</fullName>
    </submittedName>
</protein>